<keyword evidence="3" id="KW-1185">Reference proteome</keyword>
<name>A0A2P6VLA9_9CHLO</name>
<dbReference type="SUPFAM" id="SSF143456">
    <property type="entry name" value="VC0467-like"/>
    <property type="match status" value="1"/>
</dbReference>
<dbReference type="PANTHER" id="PTHR31984">
    <property type="entry name" value="TRANSPORTER, PUTATIVE (DUF179)-RELATED"/>
    <property type="match status" value="1"/>
</dbReference>
<dbReference type="PANTHER" id="PTHR31984:SF17">
    <property type="entry name" value="TRANSCRIPTIONAL REGULATOR"/>
    <property type="match status" value="1"/>
</dbReference>
<accession>A0A2P6VLA9</accession>
<reference evidence="2 3" key="1">
    <citation type="journal article" date="2018" name="Plant J.">
        <title>Genome sequences of Chlorella sorokiniana UTEX 1602 and Micractinium conductrix SAG 241.80: implications to maltose excretion by a green alga.</title>
        <authorList>
            <person name="Arriola M.B."/>
            <person name="Velmurugan N."/>
            <person name="Zhang Y."/>
            <person name="Plunkett M.H."/>
            <person name="Hondzo H."/>
            <person name="Barney B.M."/>
        </authorList>
    </citation>
    <scope>NUCLEOTIDE SEQUENCE [LARGE SCALE GENOMIC DNA]</scope>
    <source>
        <strain evidence="2 3">SAG 241.80</strain>
    </source>
</reference>
<proteinExistence type="predicted"/>
<comment type="caution">
    <text evidence="2">The sequence shown here is derived from an EMBL/GenBank/DDBJ whole genome shotgun (WGS) entry which is preliminary data.</text>
</comment>
<dbReference type="STRING" id="554055.A0A2P6VLA9"/>
<dbReference type="AlphaFoldDB" id="A0A2P6VLA9"/>
<evidence type="ECO:0000256" key="1">
    <source>
        <dbReference type="SAM" id="MobiDB-lite"/>
    </source>
</evidence>
<dbReference type="Pfam" id="PF02622">
    <property type="entry name" value="DUF179"/>
    <property type="match status" value="1"/>
</dbReference>
<dbReference type="InterPro" id="IPR003774">
    <property type="entry name" value="AlgH-like"/>
</dbReference>
<dbReference type="OrthoDB" id="272750at2759"/>
<feature type="region of interest" description="Disordered" evidence="1">
    <location>
        <begin position="39"/>
        <end position="58"/>
    </location>
</feature>
<organism evidence="2 3">
    <name type="scientific">Micractinium conductrix</name>
    <dbReference type="NCBI Taxonomy" id="554055"/>
    <lineage>
        <taxon>Eukaryota</taxon>
        <taxon>Viridiplantae</taxon>
        <taxon>Chlorophyta</taxon>
        <taxon>core chlorophytes</taxon>
        <taxon>Trebouxiophyceae</taxon>
        <taxon>Chlorellales</taxon>
        <taxon>Chlorellaceae</taxon>
        <taxon>Chlorella clade</taxon>
        <taxon>Micractinium</taxon>
    </lineage>
</organism>
<evidence type="ECO:0008006" key="4">
    <source>
        <dbReference type="Google" id="ProtNLM"/>
    </source>
</evidence>
<evidence type="ECO:0000313" key="2">
    <source>
        <dbReference type="EMBL" id="PSC74896.1"/>
    </source>
</evidence>
<dbReference type="Gene3D" id="3.40.1740.10">
    <property type="entry name" value="VC0467-like"/>
    <property type="match status" value="1"/>
</dbReference>
<feature type="compositionally biased region" description="Low complexity" evidence="1">
    <location>
        <begin position="46"/>
        <end position="58"/>
    </location>
</feature>
<evidence type="ECO:0000313" key="3">
    <source>
        <dbReference type="Proteomes" id="UP000239649"/>
    </source>
</evidence>
<gene>
    <name evidence="2" type="ORF">C2E20_1753</name>
</gene>
<sequence length="350" mass="38330">MAAVITAQMPCRLACRPPAYRMSRSALVCRAEAGNEEQREAERQFGGDAQPQWQQQGQEQHRFAEQPMTFTPDLDFPPVLVQDWRAFRARLVAMEGGQTARAVGLQLGREERWAHLLAQPERGCLLVARPRPGLGMFANTVILLLEHEDGEGSSGLILNMPTPLLINNLGLEEDIAGEGAASASASAARATDRAIADAFRHCPLFIGGPVTKNLLHVLHGRRDVEGALEIIEGVYAGGVEAASALVRRGEASPKEFMLLSGYSGWGPWQLQAELRQGTWLPVAASQAVIMDCLRESLAWDPAAWDPTWHPTAPPRMGVSNPMPNTEDVKRQCWQRVLSRAGIEPHMLGML</sequence>
<protein>
    <recommendedName>
        <fullName evidence="4">Transcriptional regulator</fullName>
    </recommendedName>
</protein>
<dbReference type="EMBL" id="LHPF02000003">
    <property type="protein sequence ID" value="PSC74896.1"/>
    <property type="molecule type" value="Genomic_DNA"/>
</dbReference>
<dbReference type="Proteomes" id="UP000239649">
    <property type="component" value="Unassembled WGS sequence"/>
</dbReference>